<evidence type="ECO:0000313" key="3">
    <source>
        <dbReference type="EMBL" id="KAE9589139.1"/>
    </source>
</evidence>
<keyword evidence="3" id="KW-0378">Hydrolase</keyword>
<comment type="caution">
    <text evidence="3">The sequence shown here is derived from an EMBL/GenBank/DDBJ whole genome shotgun (WGS) entry which is preliminary data.</text>
</comment>
<reference evidence="4" key="1">
    <citation type="journal article" date="2020" name="Nat. Commun.">
        <title>Genome sequence of the cluster root forming white lupin.</title>
        <authorList>
            <person name="Hufnagel B."/>
            <person name="Marques A."/>
            <person name="Soriano A."/>
            <person name="Marques L."/>
            <person name="Divol F."/>
            <person name="Doumas P."/>
            <person name="Sallet E."/>
            <person name="Mancinotti D."/>
            <person name="Carrere S."/>
            <person name="Marande W."/>
            <person name="Arribat S."/>
            <person name="Keller J."/>
            <person name="Huneau C."/>
            <person name="Blein T."/>
            <person name="Aime D."/>
            <person name="Laguerre M."/>
            <person name="Taylor J."/>
            <person name="Schubert V."/>
            <person name="Nelson M."/>
            <person name="Geu-Flores F."/>
            <person name="Crespi M."/>
            <person name="Gallardo-Guerrero K."/>
            <person name="Delaux P.-M."/>
            <person name="Salse J."/>
            <person name="Berges H."/>
            <person name="Guyot R."/>
            <person name="Gouzy J."/>
            <person name="Peret B."/>
        </authorList>
    </citation>
    <scope>NUCLEOTIDE SEQUENCE [LARGE SCALE GENOMIC DNA]</scope>
    <source>
        <strain evidence="4">cv. Amiga</strain>
    </source>
</reference>
<dbReference type="PANTHER" id="PTHR11802">
    <property type="entry name" value="SERINE PROTEASE FAMILY S10 SERINE CARBOXYPEPTIDASE"/>
    <property type="match status" value="1"/>
</dbReference>
<feature type="signal peptide" evidence="2">
    <location>
        <begin position="1"/>
        <end position="21"/>
    </location>
</feature>
<dbReference type="GO" id="GO:0004185">
    <property type="term" value="F:serine-type carboxypeptidase activity"/>
    <property type="evidence" value="ECO:0007669"/>
    <property type="project" value="InterPro"/>
</dbReference>
<dbReference type="GO" id="GO:0005773">
    <property type="term" value="C:vacuole"/>
    <property type="evidence" value="ECO:0007669"/>
    <property type="project" value="TreeGrafter"/>
</dbReference>
<keyword evidence="3" id="KW-0645">Protease</keyword>
<dbReference type="SUPFAM" id="SSF53474">
    <property type="entry name" value="alpha/beta-Hydrolases"/>
    <property type="match status" value="1"/>
</dbReference>
<evidence type="ECO:0000256" key="1">
    <source>
        <dbReference type="ARBA" id="ARBA00009431"/>
    </source>
</evidence>
<dbReference type="AlphaFoldDB" id="A0A6A4NP21"/>
<dbReference type="PRINTS" id="PR00724">
    <property type="entry name" value="CRBOXYPTASEC"/>
</dbReference>
<protein>
    <submittedName>
        <fullName evidence="3">Putative carboxypeptidase D</fullName>
    </submittedName>
</protein>
<evidence type="ECO:0000256" key="2">
    <source>
        <dbReference type="SAM" id="SignalP"/>
    </source>
</evidence>
<dbReference type="Pfam" id="PF00450">
    <property type="entry name" value="Peptidase_S10"/>
    <property type="match status" value="1"/>
</dbReference>
<dbReference type="EMBL" id="WOCE01000021">
    <property type="protein sequence ID" value="KAE9589139.1"/>
    <property type="molecule type" value="Genomic_DNA"/>
</dbReference>
<dbReference type="Gene3D" id="3.40.50.1820">
    <property type="entry name" value="alpha/beta hydrolase"/>
    <property type="match status" value="1"/>
</dbReference>
<keyword evidence="3" id="KW-0121">Carboxypeptidase</keyword>
<keyword evidence="4" id="KW-1185">Reference proteome</keyword>
<dbReference type="Proteomes" id="UP000447434">
    <property type="component" value="Chromosome 21"/>
</dbReference>
<dbReference type="PANTHER" id="PTHR11802:SF198">
    <property type="entry name" value="SERINE CARBOXYPEPTIDASE-LIKE 27"/>
    <property type="match status" value="1"/>
</dbReference>
<feature type="chain" id="PRO_5025695086" evidence="2">
    <location>
        <begin position="22"/>
        <end position="162"/>
    </location>
</feature>
<dbReference type="OrthoDB" id="443318at2759"/>
<gene>
    <name evidence="3" type="ORF">Lalb_Chr21g0305881</name>
</gene>
<dbReference type="GO" id="GO:0006508">
    <property type="term" value="P:proteolysis"/>
    <property type="evidence" value="ECO:0007669"/>
    <property type="project" value="InterPro"/>
</dbReference>
<dbReference type="InterPro" id="IPR001563">
    <property type="entry name" value="Peptidase_S10"/>
</dbReference>
<organism evidence="3 4">
    <name type="scientific">Lupinus albus</name>
    <name type="common">White lupine</name>
    <name type="synonym">Lupinus termis</name>
    <dbReference type="NCBI Taxonomy" id="3870"/>
    <lineage>
        <taxon>Eukaryota</taxon>
        <taxon>Viridiplantae</taxon>
        <taxon>Streptophyta</taxon>
        <taxon>Embryophyta</taxon>
        <taxon>Tracheophyta</taxon>
        <taxon>Spermatophyta</taxon>
        <taxon>Magnoliopsida</taxon>
        <taxon>eudicotyledons</taxon>
        <taxon>Gunneridae</taxon>
        <taxon>Pentapetalae</taxon>
        <taxon>rosids</taxon>
        <taxon>fabids</taxon>
        <taxon>Fabales</taxon>
        <taxon>Fabaceae</taxon>
        <taxon>Papilionoideae</taxon>
        <taxon>50 kb inversion clade</taxon>
        <taxon>genistoids sensu lato</taxon>
        <taxon>core genistoids</taxon>
        <taxon>Genisteae</taxon>
        <taxon>Lupinus</taxon>
    </lineage>
</organism>
<evidence type="ECO:0000313" key="4">
    <source>
        <dbReference type="Proteomes" id="UP000447434"/>
    </source>
</evidence>
<accession>A0A6A4NP21</accession>
<sequence>MVWSCFCILYTVLWLNGGPRCSSVAYGASEEIGPFRIRPDGNSLYLNPYAWNNLMNILFIDSPAGVGFHIRIKQQIYIHLVTRKQDHVYIRDLFFLTAAEDAYIFLINWFERFPQYKRREVYIAGESYADGHYVPQLAQLVYHKNKEVKNPTIDFKGFMVRL</sequence>
<proteinExistence type="inferred from homology"/>
<comment type="similarity">
    <text evidence="1">Belongs to the peptidase S10 family.</text>
</comment>
<keyword evidence="2" id="KW-0732">Signal</keyword>
<dbReference type="InterPro" id="IPR029058">
    <property type="entry name" value="AB_hydrolase_fold"/>
</dbReference>
<name>A0A6A4NP21_LUPAL</name>